<evidence type="ECO:0000313" key="5">
    <source>
        <dbReference type="EMBL" id="OEF98403.1"/>
    </source>
</evidence>
<evidence type="ECO:0000313" key="6">
    <source>
        <dbReference type="Proteomes" id="UP000094296"/>
    </source>
</evidence>
<dbReference type="STRING" id="766136.BHF68_01620"/>
<dbReference type="SMART" id="SM00382">
    <property type="entry name" value="AAA"/>
    <property type="match status" value="1"/>
</dbReference>
<dbReference type="EMBL" id="MIJE01000001">
    <property type="protein sequence ID" value="OEF98403.1"/>
    <property type="molecule type" value="Genomic_DNA"/>
</dbReference>
<dbReference type="InterPro" id="IPR003593">
    <property type="entry name" value="AAA+_ATPase"/>
</dbReference>
<reference evidence="5 6" key="1">
    <citation type="submission" date="2016-09" db="EMBL/GenBank/DDBJ databases">
        <title>Draft genome sequence for the type strain of Desulfuribacillus alkaliarsenatis AHT28, an obligately anaerobic, sulfidogenic bacterium isolated from Russian soda lake sediments.</title>
        <authorList>
            <person name="Abin C.A."/>
            <person name="Hollibaugh J.T."/>
        </authorList>
    </citation>
    <scope>NUCLEOTIDE SEQUENCE [LARGE SCALE GENOMIC DNA]</scope>
    <source>
        <strain evidence="5 6">AHT28</strain>
    </source>
</reference>
<feature type="domain" description="Bacterial type II secretion system protein E" evidence="4">
    <location>
        <begin position="232"/>
        <end position="246"/>
    </location>
</feature>
<dbReference type="CDD" id="cd01129">
    <property type="entry name" value="PulE-GspE-like"/>
    <property type="match status" value="1"/>
</dbReference>
<dbReference type="GO" id="GO:0005886">
    <property type="term" value="C:plasma membrane"/>
    <property type="evidence" value="ECO:0007669"/>
    <property type="project" value="TreeGrafter"/>
</dbReference>
<sequence>MESNRLRWEGELNINKLLNIIKTKKSKDVPSVEEDFIIDTVIRDACLFKASDIHLEPGKNYYRIRVRIDGKLHERVSGLMIHYQNMVNRIKYLANMNIAEKRAPQDGALRWSSPEVDIRISTMPMAYGEKCVIRILKSQDLSNDFNSLGIPQNVLTHFLQALRKDNGLILVAGPTGSGKSTTLYTALHHLNNPQHNIITIEDPIEYMIQGINQMQIHQERSVTFSSALRSILRQDPDIIMIGEIRDHETADIAIRASLTGHKILSTLHTNNAVSALYRLLDMDIQPYLAVQGISAVVAQRLVRKVCTNCTGSGCDICLFTGYCGRTGVFEIITMDEAISQHIMKRGTASELTKMLKERGWLSMLDNAQILLSKGVIDEQEYQELSYSI</sequence>
<keyword evidence="2" id="KW-0547">Nucleotide-binding</keyword>
<name>A0A1E5G5G7_9FIRM</name>
<protein>
    <recommendedName>
        <fullName evidence="4">Bacterial type II secretion system protein E domain-containing protein</fullName>
    </recommendedName>
</protein>
<dbReference type="Gene3D" id="3.40.50.300">
    <property type="entry name" value="P-loop containing nucleotide triphosphate hydrolases"/>
    <property type="match status" value="1"/>
</dbReference>
<accession>A0A1E5G5G7</accession>
<dbReference type="InterPro" id="IPR001482">
    <property type="entry name" value="T2SS/T4SS_dom"/>
</dbReference>
<dbReference type="AlphaFoldDB" id="A0A1E5G5G7"/>
<dbReference type="Proteomes" id="UP000094296">
    <property type="component" value="Unassembled WGS sequence"/>
</dbReference>
<evidence type="ECO:0000259" key="4">
    <source>
        <dbReference type="PROSITE" id="PS00662"/>
    </source>
</evidence>
<evidence type="ECO:0000256" key="2">
    <source>
        <dbReference type="ARBA" id="ARBA00022741"/>
    </source>
</evidence>
<gene>
    <name evidence="5" type="ORF">BHF68_01620</name>
</gene>
<dbReference type="PROSITE" id="PS00662">
    <property type="entry name" value="T2SP_E"/>
    <property type="match status" value="1"/>
</dbReference>
<dbReference type="OrthoDB" id="9808272at2"/>
<evidence type="ECO:0000256" key="3">
    <source>
        <dbReference type="ARBA" id="ARBA00022840"/>
    </source>
</evidence>
<keyword evidence="6" id="KW-1185">Reference proteome</keyword>
<dbReference type="Gene3D" id="3.30.450.90">
    <property type="match status" value="1"/>
</dbReference>
<organism evidence="5 6">
    <name type="scientific">Desulfuribacillus alkaliarsenatis</name>
    <dbReference type="NCBI Taxonomy" id="766136"/>
    <lineage>
        <taxon>Bacteria</taxon>
        <taxon>Bacillati</taxon>
        <taxon>Bacillota</taxon>
        <taxon>Desulfuribacillia</taxon>
        <taxon>Desulfuribacillales</taxon>
        <taxon>Desulfuribacillaceae</taxon>
        <taxon>Desulfuribacillus</taxon>
    </lineage>
</organism>
<dbReference type="GO" id="GO:0016887">
    <property type="term" value="F:ATP hydrolysis activity"/>
    <property type="evidence" value="ECO:0007669"/>
    <property type="project" value="TreeGrafter"/>
</dbReference>
<dbReference type="RefSeq" id="WP_069641895.1">
    <property type="nucleotide sequence ID" value="NZ_MIJE01000001.1"/>
</dbReference>
<dbReference type="InterPro" id="IPR027417">
    <property type="entry name" value="P-loop_NTPase"/>
</dbReference>
<comment type="caution">
    <text evidence="5">The sequence shown here is derived from an EMBL/GenBank/DDBJ whole genome shotgun (WGS) entry which is preliminary data.</text>
</comment>
<dbReference type="GO" id="GO:0005524">
    <property type="term" value="F:ATP binding"/>
    <property type="evidence" value="ECO:0007669"/>
    <property type="project" value="UniProtKB-KW"/>
</dbReference>
<keyword evidence="3" id="KW-0067">ATP-binding</keyword>
<dbReference type="PANTHER" id="PTHR30258:SF2">
    <property type="entry name" value="COMG OPERON PROTEIN 1"/>
    <property type="match status" value="1"/>
</dbReference>
<dbReference type="SUPFAM" id="SSF52540">
    <property type="entry name" value="P-loop containing nucleoside triphosphate hydrolases"/>
    <property type="match status" value="1"/>
</dbReference>
<dbReference type="Pfam" id="PF00437">
    <property type="entry name" value="T2SSE"/>
    <property type="match status" value="1"/>
</dbReference>
<dbReference type="PANTHER" id="PTHR30258">
    <property type="entry name" value="TYPE II SECRETION SYSTEM PROTEIN GSPE-RELATED"/>
    <property type="match status" value="1"/>
</dbReference>
<evidence type="ECO:0000256" key="1">
    <source>
        <dbReference type="ARBA" id="ARBA00006611"/>
    </source>
</evidence>
<proteinExistence type="inferred from homology"/>
<comment type="similarity">
    <text evidence="1">Belongs to the GSP E family.</text>
</comment>